<feature type="transmembrane region" description="Helical" evidence="5">
    <location>
        <begin position="359"/>
        <end position="383"/>
    </location>
</feature>
<dbReference type="Proteomes" id="UP001501243">
    <property type="component" value="Unassembled WGS sequence"/>
</dbReference>
<evidence type="ECO:0000256" key="2">
    <source>
        <dbReference type="ARBA" id="ARBA00022692"/>
    </source>
</evidence>
<keyword evidence="2 5" id="KW-0812">Transmembrane</keyword>
<feature type="transmembrane region" description="Helical" evidence="5">
    <location>
        <begin position="133"/>
        <end position="151"/>
    </location>
</feature>
<dbReference type="PANTHER" id="PTHR11785">
    <property type="entry name" value="AMINO ACID TRANSPORTER"/>
    <property type="match status" value="1"/>
</dbReference>
<evidence type="ECO:0000256" key="3">
    <source>
        <dbReference type="ARBA" id="ARBA00022989"/>
    </source>
</evidence>
<feature type="transmembrane region" description="Helical" evidence="5">
    <location>
        <begin position="290"/>
        <end position="314"/>
    </location>
</feature>
<protein>
    <submittedName>
        <fullName evidence="6">Amino acid permease</fullName>
    </submittedName>
</protein>
<feature type="transmembrane region" description="Helical" evidence="5">
    <location>
        <begin position="87"/>
        <end position="113"/>
    </location>
</feature>
<feature type="transmembrane region" description="Helical" evidence="5">
    <location>
        <begin position="395"/>
        <end position="417"/>
    </location>
</feature>
<evidence type="ECO:0000313" key="7">
    <source>
        <dbReference type="Proteomes" id="UP001501243"/>
    </source>
</evidence>
<name>A0ABP8PX25_9BACT</name>
<feature type="transmembrane region" description="Helical" evidence="5">
    <location>
        <begin position="240"/>
        <end position="260"/>
    </location>
</feature>
<evidence type="ECO:0000313" key="6">
    <source>
        <dbReference type="EMBL" id="GAA4493374.1"/>
    </source>
</evidence>
<feature type="transmembrane region" description="Helical" evidence="5">
    <location>
        <begin position="206"/>
        <end position="228"/>
    </location>
</feature>
<dbReference type="RefSeq" id="WP_208130163.1">
    <property type="nucleotide sequence ID" value="NZ_BAABGQ010000003.1"/>
</dbReference>
<comment type="subcellular location">
    <subcellularLocation>
        <location evidence="1">Membrane</location>
        <topology evidence="1">Multi-pass membrane protein</topology>
    </subcellularLocation>
</comment>
<proteinExistence type="predicted"/>
<evidence type="ECO:0000256" key="5">
    <source>
        <dbReference type="SAM" id="Phobius"/>
    </source>
</evidence>
<feature type="transmembrane region" description="Helical" evidence="5">
    <location>
        <begin position="423"/>
        <end position="440"/>
    </location>
</feature>
<keyword evidence="4 5" id="KW-0472">Membrane</keyword>
<dbReference type="InterPro" id="IPR002293">
    <property type="entry name" value="AA/rel_permease1"/>
</dbReference>
<dbReference type="EMBL" id="BAABGQ010000003">
    <property type="protein sequence ID" value="GAA4493374.1"/>
    <property type="molecule type" value="Genomic_DNA"/>
</dbReference>
<dbReference type="InterPro" id="IPR050598">
    <property type="entry name" value="AminoAcid_Transporter"/>
</dbReference>
<dbReference type="PANTHER" id="PTHR11785:SF512">
    <property type="entry name" value="SOBREMESA, ISOFORM B"/>
    <property type="match status" value="1"/>
</dbReference>
<feature type="transmembrane region" description="Helical" evidence="5">
    <location>
        <begin position="43"/>
        <end position="66"/>
    </location>
</feature>
<dbReference type="Gene3D" id="1.20.1740.10">
    <property type="entry name" value="Amino acid/polyamine transporter I"/>
    <property type="match status" value="1"/>
</dbReference>
<keyword evidence="7" id="KW-1185">Reference proteome</keyword>
<organism evidence="6 7">
    <name type="scientific">Hymenobacter ginsengisoli</name>
    <dbReference type="NCBI Taxonomy" id="1051626"/>
    <lineage>
        <taxon>Bacteria</taxon>
        <taxon>Pseudomonadati</taxon>
        <taxon>Bacteroidota</taxon>
        <taxon>Cytophagia</taxon>
        <taxon>Cytophagales</taxon>
        <taxon>Hymenobacteraceae</taxon>
        <taxon>Hymenobacter</taxon>
    </lineage>
</organism>
<feature type="transmembrane region" description="Helical" evidence="5">
    <location>
        <begin position="163"/>
        <end position="186"/>
    </location>
</feature>
<keyword evidence="3 5" id="KW-1133">Transmembrane helix</keyword>
<sequence>MPDASSTYKINFRTGTAIVIASMVGTGVFTSLGFQVMGIQSGFALLMLWAVGGLIALCGAVSYGELAAAMPRSGGEYHYLSQIYHPALGFLSGWVSATVGFAAPTALAALALARYAQNVWPALAAPLAVGTTYTWGTVLAVAVVLVLALVHGRSTRAGSRLQVVVTAFKVLVLTSFIGAGLVLGKAQPLAFVPDAAGWRALFSPTFAVSLVYVSYAYSGWNAAVYLTGEIEQPQRNLSRILLTGTAVVLLLYVGLNYVFLRATPLAVLKGQLEVGYLAASWLFGPVLGRLMGGVIAALLVSTISAMIFAGPRIVQTMGEDLPALGWLAGRSRAGIPVRAMLLQVAITLVFILKPDFQAVLVYAGFVLNLFTFLTVLGVFVLRWRQPTLPRPYRAWGYPVTPLLFLALSAWTLVFIIKDKPTESLYGFYTVASGLLIYFAAQKLRLKAQPQ</sequence>
<dbReference type="Pfam" id="PF13520">
    <property type="entry name" value="AA_permease_2"/>
    <property type="match status" value="1"/>
</dbReference>
<comment type="caution">
    <text evidence="6">The sequence shown here is derived from an EMBL/GenBank/DDBJ whole genome shotgun (WGS) entry which is preliminary data.</text>
</comment>
<accession>A0ABP8PX25</accession>
<feature type="transmembrane region" description="Helical" evidence="5">
    <location>
        <begin position="12"/>
        <end position="37"/>
    </location>
</feature>
<gene>
    <name evidence="6" type="ORF">GCM10023172_01800</name>
</gene>
<evidence type="ECO:0000256" key="1">
    <source>
        <dbReference type="ARBA" id="ARBA00004141"/>
    </source>
</evidence>
<evidence type="ECO:0000256" key="4">
    <source>
        <dbReference type="ARBA" id="ARBA00023136"/>
    </source>
</evidence>
<reference evidence="7" key="1">
    <citation type="journal article" date="2019" name="Int. J. Syst. Evol. Microbiol.">
        <title>The Global Catalogue of Microorganisms (GCM) 10K type strain sequencing project: providing services to taxonomists for standard genome sequencing and annotation.</title>
        <authorList>
            <consortium name="The Broad Institute Genomics Platform"/>
            <consortium name="The Broad Institute Genome Sequencing Center for Infectious Disease"/>
            <person name="Wu L."/>
            <person name="Ma J."/>
        </authorList>
    </citation>
    <scope>NUCLEOTIDE SEQUENCE [LARGE SCALE GENOMIC DNA]</scope>
    <source>
        <strain evidence="7">JCM 17841</strain>
    </source>
</reference>
<dbReference type="PIRSF" id="PIRSF006060">
    <property type="entry name" value="AA_transporter"/>
    <property type="match status" value="1"/>
</dbReference>